<evidence type="ECO:0000256" key="2">
    <source>
        <dbReference type="ARBA" id="ARBA00005005"/>
    </source>
</evidence>
<keyword evidence="7" id="KW-0677">Repeat</keyword>
<dbReference type="Pfam" id="PF00106">
    <property type="entry name" value="adh_short"/>
    <property type="match status" value="2"/>
</dbReference>
<sequence length="1008" mass="109730">MAAQELRYDGQTVVVTGAGGGLGRDYAVFFASRGANVVVNDLGGSFKGEGTGSAAADKVVEEIRSAGGKAVANYDSVENGESIIKTAIDAFGRVDVLINNAGILRDISFKNMKQSDWDLIYKVHVLGAYKCAKAAWPYFRKQKYGRLISTASAAGLFGSFGQTNYSAAKLALVGFTETLAKEGLKYNILCNVIAPIAASRMTETVMPPDVLAKLKPEWIVPLVAVLTHKSNTETGAIFEAGGGHIAKLRWERASGALLKTDDSLTPGAVAAKWKDVVDYSKPEHPQGPANALELLEQASQLPPNPKGEEVDFKGKVALVTGGGAGLGRIYCLQLAKRGAKVVVNDLVNPDNVVQEIQKLGGEAVGNKADVQDGEAVIKTAIEKYGRIDILINNAGILRDKAFANMTDDQWDMIHQVHLHGTYSCTKAAWPFMLKQKYGRIINTTSTSGIYGNFGQANYASAKCGILGFSKSLALEGKKNNIFVNTVAPNAGTQLTRTIMPEEVVQALKPDYNAPLVILLASDKAPEPTGGLYEMGSGWFAQTRWQRTGGHGFPIDVKLTPEAVLAQWERITNFDDGRADHPYDNASGLKSIMANMENTSKKSKKPKKDRKSNEEILKAQKEALAAKSEGTPFEYTERDAILYNLGIGAKRTDLPFVYEGDENFQVIPTFGVIPPFNAEAPFSFDDIVPNFDPRMLLHGEQFLEIRKFPIPTEAKLIAIPKLVEVVDKGAAGLVVYGSVTKDANTGEEIFYNESTVFIRGSGDFGGQKKGGDRGAATKTHKPPQRAPDVVVEEKTTEEQAAIYRLSGDLNPLHIDPQFSKAGGFPTPILHGLCSFGISGKHVLQKFGPFKNIKVRFAGVVLPGQTLVTEMWKTGNTVAFQTKVKETGSACAHSGATPAGLPIPKPELDFLKHGTFVIRELVYTRDEGTGIVEFEPCRKREQTGEHCKEMLEKPTYRKMTMKDGVGYMLIDPRKYDAQGQEVGRDERCPVCRKIDAKTYGRREYEQKVNR</sequence>
<dbReference type="SUPFAM" id="SSF54637">
    <property type="entry name" value="Thioesterase/thiol ester dehydrase-isomerase"/>
    <property type="match status" value="2"/>
</dbReference>
<comment type="similarity">
    <text evidence="3">Belongs to the short-chain dehydrogenases/reductases (SDR) family.</text>
</comment>
<evidence type="ECO:0000256" key="18">
    <source>
        <dbReference type="ARBA" id="ARBA00055743"/>
    </source>
</evidence>
<dbReference type="CDD" id="cd05353">
    <property type="entry name" value="hydroxyacyl-CoA-like_DH_SDR_c-like"/>
    <property type="match status" value="2"/>
</dbReference>
<dbReference type="SMART" id="SM00822">
    <property type="entry name" value="PKS_KR"/>
    <property type="match status" value="1"/>
</dbReference>
<dbReference type="AlphaFoldDB" id="A0A9W8XY92"/>
<reference evidence="23" key="1">
    <citation type="submission" date="2022-10" db="EMBL/GenBank/DDBJ databases">
        <title>Tapping the CABI collections for fungal endophytes: first genome assemblies for Collariella, Neodidymelliopsis, Ascochyta clinopodiicola, Didymella pomorum, Didymosphaeria variabile, Neocosmospora piperis and Neocucurbitaria cava.</title>
        <authorList>
            <person name="Hill R."/>
        </authorList>
    </citation>
    <scope>NUCLEOTIDE SEQUENCE</scope>
    <source>
        <strain evidence="23">IMI 356814</strain>
    </source>
</reference>
<dbReference type="Proteomes" id="UP001140560">
    <property type="component" value="Unassembled WGS sequence"/>
</dbReference>
<evidence type="ECO:0000256" key="6">
    <source>
        <dbReference type="ARBA" id="ARBA00013156"/>
    </source>
</evidence>
<name>A0A9W8XY92_9PLEO</name>
<evidence type="ECO:0000256" key="9">
    <source>
        <dbReference type="ARBA" id="ARBA00022857"/>
    </source>
</evidence>
<comment type="catalytic activity">
    <reaction evidence="16">
        <text>a (3R)-3-hydroxyacyl-CoA = a (2E)-enoyl-CoA + H2O</text>
        <dbReference type="Rhea" id="RHEA:26526"/>
        <dbReference type="ChEBI" id="CHEBI:15377"/>
        <dbReference type="ChEBI" id="CHEBI:57319"/>
        <dbReference type="ChEBI" id="CHEBI:58856"/>
        <dbReference type="EC" id="4.2.1.119"/>
    </reaction>
</comment>
<dbReference type="PANTHER" id="PTHR45024:SF2">
    <property type="entry name" value="SCP2 DOMAIN-CONTAINING PROTEIN"/>
    <property type="match status" value="1"/>
</dbReference>
<dbReference type="Gene3D" id="3.10.129.10">
    <property type="entry name" value="Hotdog Thioesterase"/>
    <property type="match status" value="2"/>
</dbReference>
<keyword evidence="13" id="KW-0413">Isomerase</keyword>
<dbReference type="PROSITE" id="PS00061">
    <property type="entry name" value="ADH_SHORT"/>
    <property type="match status" value="1"/>
</dbReference>
<comment type="subunit">
    <text evidence="4">Monomer.</text>
</comment>
<keyword evidence="9" id="KW-0521">NADP</keyword>
<evidence type="ECO:0000256" key="3">
    <source>
        <dbReference type="ARBA" id="ARBA00006484"/>
    </source>
</evidence>
<dbReference type="GO" id="GO:0016853">
    <property type="term" value="F:isomerase activity"/>
    <property type="evidence" value="ECO:0007669"/>
    <property type="project" value="UniProtKB-KW"/>
</dbReference>
<evidence type="ECO:0000256" key="14">
    <source>
        <dbReference type="ARBA" id="ARBA00023239"/>
    </source>
</evidence>
<dbReference type="PRINTS" id="PR00080">
    <property type="entry name" value="SDRFAMILY"/>
</dbReference>
<evidence type="ECO:0000259" key="22">
    <source>
        <dbReference type="SMART" id="SM00822"/>
    </source>
</evidence>
<comment type="caution">
    <text evidence="23">The sequence shown here is derived from an EMBL/GenBank/DDBJ whole genome shotgun (WGS) entry which is preliminary data.</text>
</comment>
<dbReference type="InterPro" id="IPR036291">
    <property type="entry name" value="NAD(P)-bd_dom_sf"/>
</dbReference>
<comment type="pathway">
    <text evidence="2">Lipid metabolism; fatty acid beta-oxidation.</text>
</comment>
<dbReference type="OrthoDB" id="3592703at2759"/>
<evidence type="ECO:0000256" key="21">
    <source>
        <dbReference type="SAM" id="MobiDB-lite"/>
    </source>
</evidence>
<keyword evidence="24" id="KW-1185">Reference proteome</keyword>
<evidence type="ECO:0000256" key="12">
    <source>
        <dbReference type="ARBA" id="ARBA00023140"/>
    </source>
</evidence>
<keyword evidence="8" id="KW-0276">Fatty acid metabolism</keyword>
<dbReference type="InterPro" id="IPR002347">
    <property type="entry name" value="SDR_fam"/>
</dbReference>
<evidence type="ECO:0000256" key="10">
    <source>
        <dbReference type="ARBA" id="ARBA00023002"/>
    </source>
</evidence>
<evidence type="ECO:0000256" key="15">
    <source>
        <dbReference type="ARBA" id="ARBA00023268"/>
    </source>
</evidence>
<evidence type="ECO:0000256" key="5">
    <source>
        <dbReference type="ARBA" id="ARBA00012456"/>
    </source>
</evidence>
<evidence type="ECO:0000256" key="8">
    <source>
        <dbReference type="ARBA" id="ARBA00022832"/>
    </source>
</evidence>
<dbReference type="EMBL" id="JAPEUY010000020">
    <property type="protein sequence ID" value="KAJ4362956.1"/>
    <property type="molecule type" value="Genomic_DNA"/>
</dbReference>
<dbReference type="EC" id="4.2.1.119" evidence="6"/>
<comment type="catalytic activity">
    <reaction evidence="17">
        <text>a (3R)-3-hydroxyacyl-CoA + NAD(+) = a 3-oxoacyl-CoA + NADH + H(+)</text>
        <dbReference type="Rhea" id="RHEA:32711"/>
        <dbReference type="ChEBI" id="CHEBI:15378"/>
        <dbReference type="ChEBI" id="CHEBI:57319"/>
        <dbReference type="ChEBI" id="CHEBI:57540"/>
        <dbReference type="ChEBI" id="CHEBI:57945"/>
        <dbReference type="ChEBI" id="CHEBI:90726"/>
        <dbReference type="EC" id="1.1.1.n12"/>
    </reaction>
</comment>
<dbReference type="FunFam" id="3.40.50.720:FF:000185">
    <property type="entry name" value="peroxisomal multifunctional enzyme type 2"/>
    <property type="match status" value="1"/>
</dbReference>
<dbReference type="GO" id="GO:0006631">
    <property type="term" value="P:fatty acid metabolic process"/>
    <property type="evidence" value="ECO:0007669"/>
    <property type="project" value="UniProtKB-KW"/>
</dbReference>
<feature type="domain" description="Ketoreductase" evidence="22">
    <location>
        <begin position="315"/>
        <end position="493"/>
    </location>
</feature>
<comment type="function">
    <text evidence="18">Second trifunctional enzyme acting on the beta-oxidation pathway for fatty acids, possessing hydratase-dehydrogenase-epimerase activities. Converts trans-2-enoyl-CoA via D-3-hydroxyacyl-CoA to 3-ketoacyl-CoA.</text>
</comment>
<dbReference type="GO" id="GO:0016491">
    <property type="term" value="F:oxidoreductase activity"/>
    <property type="evidence" value="ECO:0007669"/>
    <property type="project" value="UniProtKB-KW"/>
</dbReference>
<dbReference type="PANTHER" id="PTHR45024">
    <property type="entry name" value="DEHYDROGENASES, SHORT CHAIN"/>
    <property type="match status" value="1"/>
</dbReference>
<evidence type="ECO:0000256" key="13">
    <source>
        <dbReference type="ARBA" id="ARBA00023235"/>
    </source>
</evidence>
<dbReference type="FunFam" id="3.10.129.10:FF:000013">
    <property type="entry name" value="Peroxisomal multifunctional enzyme type 2"/>
    <property type="match status" value="1"/>
</dbReference>
<evidence type="ECO:0000256" key="17">
    <source>
        <dbReference type="ARBA" id="ARBA00052025"/>
    </source>
</evidence>
<keyword evidence="14" id="KW-0456">Lyase</keyword>
<dbReference type="InterPro" id="IPR002539">
    <property type="entry name" value="MaoC-like_dom"/>
</dbReference>
<evidence type="ECO:0000256" key="1">
    <source>
        <dbReference type="ARBA" id="ARBA00004275"/>
    </source>
</evidence>
<evidence type="ECO:0000256" key="11">
    <source>
        <dbReference type="ARBA" id="ARBA00023098"/>
    </source>
</evidence>
<dbReference type="EC" id="1.1.1.n12" evidence="5"/>
<gene>
    <name evidence="23" type="primary">FOX2_3</name>
    <name evidence="23" type="ORF">N0V83_010073</name>
</gene>
<keyword evidence="10" id="KW-0560">Oxidoreductase</keyword>
<keyword evidence="15" id="KW-0511">Multifunctional enzyme</keyword>
<dbReference type="InterPro" id="IPR020904">
    <property type="entry name" value="Sc_DH/Rdtase_CS"/>
</dbReference>
<evidence type="ECO:0000256" key="7">
    <source>
        <dbReference type="ARBA" id="ARBA00022737"/>
    </source>
</evidence>
<evidence type="ECO:0000256" key="16">
    <source>
        <dbReference type="ARBA" id="ARBA00029334"/>
    </source>
</evidence>
<evidence type="ECO:0000256" key="19">
    <source>
        <dbReference type="ARBA" id="ARBA00073871"/>
    </source>
</evidence>
<evidence type="ECO:0000313" key="23">
    <source>
        <dbReference type="EMBL" id="KAJ4362956.1"/>
    </source>
</evidence>
<evidence type="ECO:0000256" key="4">
    <source>
        <dbReference type="ARBA" id="ARBA00011245"/>
    </source>
</evidence>
<dbReference type="Pfam" id="PF01575">
    <property type="entry name" value="MaoC_dehydratas"/>
    <property type="match status" value="1"/>
</dbReference>
<dbReference type="InterPro" id="IPR057326">
    <property type="entry name" value="KR_dom"/>
</dbReference>
<dbReference type="PRINTS" id="PR00081">
    <property type="entry name" value="GDHRDH"/>
</dbReference>
<evidence type="ECO:0000256" key="20">
    <source>
        <dbReference type="ARBA" id="ARBA00081853"/>
    </source>
</evidence>
<feature type="region of interest" description="Disordered" evidence="21">
    <location>
        <begin position="761"/>
        <end position="791"/>
    </location>
</feature>
<comment type="subcellular location">
    <subcellularLocation>
        <location evidence="1">Peroxisome</location>
    </subcellularLocation>
</comment>
<dbReference type="Gene3D" id="3.40.50.720">
    <property type="entry name" value="NAD(P)-binding Rossmann-like Domain"/>
    <property type="match status" value="2"/>
</dbReference>
<accession>A0A9W8XY92</accession>
<dbReference type="GO" id="GO:0005777">
    <property type="term" value="C:peroxisome"/>
    <property type="evidence" value="ECO:0007669"/>
    <property type="project" value="UniProtKB-SubCell"/>
</dbReference>
<dbReference type="Pfam" id="PF22622">
    <property type="entry name" value="MFE-2_hydrat-2_N"/>
    <property type="match status" value="1"/>
</dbReference>
<dbReference type="GO" id="GO:0018812">
    <property type="term" value="F:3-hydroxyacyl-CoA dehydratase activity"/>
    <property type="evidence" value="ECO:0007669"/>
    <property type="project" value="UniProtKB-EC"/>
</dbReference>
<organism evidence="23 24">
    <name type="scientific">Neocucurbitaria cava</name>
    <dbReference type="NCBI Taxonomy" id="798079"/>
    <lineage>
        <taxon>Eukaryota</taxon>
        <taxon>Fungi</taxon>
        <taxon>Dikarya</taxon>
        <taxon>Ascomycota</taxon>
        <taxon>Pezizomycotina</taxon>
        <taxon>Dothideomycetes</taxon>
        <taxon>Pleosporomycetidae</taxon>
        <taxon>Pleosporales</taxon>
        <taxon>Pleosporineae</taxon>
        <taxon>Cucurbitariaceae</taxon>
        <taxon>Neocucurbitaria</taxon>
    </lineage>
</organism>
<dbReference type="InterPro" id="IPR051687">
    <property type="entry name" value="Peroxisomal_Beta-Oxidation"/>
</dbReference>
<proteinExistence type="inferred from homology"/>
<dbReference type="SUPFAM" id="SSF51735">
    <property type="entry name" value="NAD(P)-binding Rossmann-fold domains"/>
    <property type="match status" value="2"/>
</dbReference>
<protein>
    <recommendedName>
        <fullName evidence="19">Peroxisomal hydratase-dehydrogenase-epimerase</fullName>
        <ecNumber evidence="5">1.1.1.n12</ecNumber>
        <ecNumber evidence="6">4.2.1.119</ecNumber>
    </recommendedName>
    <alternativeName>
        <fullName evidence="20">Multifunctional beta-oxidation protein</fullName>
    </alternativeName>
</protein>
<dbReference type="FunFam" id="3.40.50.720:FF:000410">
    <property type="entry name" value="Peroxisomal multifunctional beta-oxidation protein"/>
    <property type="match status" value="1"/>
</dbReference>
<dbReference type="InterPro" id="IPR029069">
    <property type="entry name" value="HotDog_dom_sf"/>
</dbReference>
<dbReference type="Gene3D" id="1.10.287.4290">
    <property type="match status" value="1"/>
</dbReference>
<dbReference type="InterPro" id="IPR054357">
    <property type="entry name" value="MFE-2_N"/>
</dbReference>
<evidence type="ECO:0000313" key="24">
    <source>
        <dbReference type="Proteomes" id="UP001140560"/>
    </source>
</evidence>
<keyword evidence="11" id="KW-0443">Lipid metabolism</keyword>
<keyword evidence="12" id="KW-0576">Peroxisome</keyword>
<dbReference type="CDD" id="cd03448">
    <property type="entry name" value="HDE_HSD"/>
    <property type="match status" value="1"/>
</dbReference>